<organism evidence="2 3">
    <name type="scientific">Escallonia herrerae</name>
    <dbReference type="NCBI Taxonomy" id="1293975"/>
    <lineage>
        <taxon>Eukaryota</taxon>
        <taxon>Viridiplantae</taxon>
        <taxon>Streptophyta</taxon>
        <taxon>Embryophyta</taxon>
        <taxon>Tracheophyta</taxon>
        <taxon>Spermatophyta</taxon>
        <taxon>Magnoliopsida</taxon>
        <taxon>eudicotyledons</taxon>
        <taxon>Gunneridae</taxon>
        <taxon>Pentapetalae</taxon>
        <taxon>asterids</taxon>
        <taxon>campanulids</taxon>
        <taxon>Escalloniales</taxon>
        <taxon>Escalloniaceae</taxon>
        <taxon>Escallonia</taxon>
    </lineage>
</organism>
<keyword evidence="3" id="KW-1185">Reference proteome</keyword>
<evidence type="ECO:0000256" key="1">
    <source>
        <dbReference type="SAM" id="SignalP"/>
    </source>
</evidence>
<gene>
    <name evidence="2" type="ORF">RJ639_036593</name>
</gene>
<dbReference type="EMBL" id="JAVXUP010000262">
    <property type="protein sequence ID" value="KAK3032633.1"/>
    <property type="molecule type" value="Genomic_DNA"/>
</dbReference>
<name>A0AA88WWX6_9ASTE</name>
<protein>
    <recommendedName>
        <fullName evidence="4">S-locus receptor kinase C-terminal domain-containing protein</fullName>
    </recommendedName>
</protein>
<dbReference type="PANTHER" id="PTHR27006:SF587">
    <property type="entry name" value="RECEPTOR-LIKE SERINE_THREONINE-PROTEIN KINASE"/>
    <property type="match status" value="1"/>
</dbReference>
<evidence type="ECO:0008006" key="4">
    <source>
        <dbReference type="Google" id="ProtNLM"/>
    </source>
</evidence>
<dbReference type="Gene3D" id="1.10.510.10">
    <property type="entry name" value="Transferase(Phosphotransferase) domain 1"/>
    <property type="match status" value="1"/>
</dbReference>
<dbReference type="InterPro" id="IPR011009">
    <property type="entry name" value="Kinase-like_dom_sf"/>
</dbReference>
<sequence>MSWWCQWQLLPQLQFFFSLPPSSFGSADYEKKAWKLWTEGKALELVDPIIEHSFSVPEVLRCIQVGLLCVQQSPGDRPTMSMVVSMLDSDSEVLQQPKQPGFVAESTASETEISSSRREFLANKLTSTLQAR</sequence>
<proteinExistence type="predicted"/>
<comment type="caution">
    <text evidence="2">The sequence shown here is derived from an EMBL/GenBank/DDBJ whole genome shotgun (WGS) entry which is preliminary data.</text>
</comment>
<dbReference type="AlphaFoldDB" id="A0AA88WWX6"/>
<evidence type="ECO:0000313" key="2">
    <source>
        <dbReference type="EMBL" id="KAK3032633.1"/>
    </source>
</evidence>
<reference evidence="2" key="1">
    <citation type="submission" date="2022-12" db="EMBL/GenBank/DDBJ databases">
        <title>Draft genome assemblies for two species of Escallonia (Escalloniales).</title>
        <authorList>
            <person name="Chanderbali A."/>
            <person name="Dervinis C."/>
            <person name="Anghel I."/>
            <person name="Soltis D."/>
            <person name="Soltis P."/>
            <person name="Zapata F."/>
        </authorList>
    </citation>
    <scope>NUCLEOTIDE SEQUENCE</scope>
    <source>
        <strain evidence="2">UCBG64.0493</strain>
        <tissue evidence="2">Leaf</tissue>
    </source>
</reference>
<accession>A0AA88WWX6</accession>
<dbReference type="Proteomes" id="UP001188597">
    <property type="component" value="Unassembled WGS sequence"/>
</dbReference>
<evidence type="ECO:0000313" key="3">
    <source>
        <dbReference type="Proteomes" id="UP001188597"/>
    </source>
</evidence>
<feature type="signal peptide" evidence="1">
    <location>
        <begin position="1"/>
        <end position="25"/>
    </location>
</feature>
<dbReference type="SUPFAM" id="SSF56112">
    <property type="entry name" value="Protein kinase-like (PK-like)"/>
    <property type="match status" value="1"/>
</dbReference>
<keyword evidence="1" id="KW-0732">Signal</keyword>
<dbReference type="PANTHER" id="PTHR27006">
    <property type="entry name" value="PROMASTIGOTE SURFACE ANTIGEN PROTEIN PSA"/>
    <property type="match status" value="1"/>
</dbReference>
<feature type="chain" id="PRO_5041660895" description="S-locus receptor kinase C-terminal domain-containing protein" evidence="1">
    <location>
        <begin position="26"/>
        <end position="132"/>
    </location>
</feature>